<evidence type="ECO:0000256" key="4">
    <source>
        <dbReference type="ARBA" id="ARBA00023002"/>
    </source>
</evidence>
<keyword evidence="7" id="KW-0349">Heme</keyword>
<keyword evidence="5 7" id="KW-0408">Iron</keyword>
<dbReference type="GeneID" id="36548297"/>
<gene>
    <name evidence="8" type="ORF">P168DRAFT_324029</name>
</gene>
<comment type="cofactor">
    <cofactor evidence="1 7">
        <name>heme</name>
        <dbReference type="ChEBI" id="CHEBI:30413"/>
    </cofactor>
</comment>
<comment type="caution">
    <text evidence="8">The sequence shown here is derived from an EMBL/GenBank/DDBJ whole genome shotgun (WGS) entry which is preliminary data.</text>
</comment>
<evidence type="ECO:0000256" key="3">
    <source>
        <dbReference type="ARBA" id="ARBA00022723"/>
    </source>
</evidence>
<dbReference type="GO" id="GO:0016705">
    <property type="term" value="F:oxidoreductase activity, acting on paired donors, with incorporation or reduction of molecular oxygen"/>
    <property type="evidence" value="ECO:0007669"/>
    <property type="project" value="InterPro"/>
</dbReference>
<organism evidence="8 9">
    <name type="scientific">Aspergillus campestris (strain IBT 28561)</name>
    <dbReference type="NCBI Taxonomy" id="1392248"/>
    <lineage>
        <taxon>Eukaryota</taxon>
        <taxon>Fungi</taxon>
        <taxon>Dikarya</taxon>
        <taxon>Ascomycota</taxon>
        <taxon>Pezizomycotina</taxon>
        <taxon>Eurotiomycetes</taxon>
        <taxon>Eurotiomycetidae</taxon>
        <taxon>Eurotiales</taxon>
        <taxon>Aspergillaceae</taxon>
        <taxon>Aspergillus</taxon>
        <taxon>Aspergillus subgen. Circumdati</taxon>
    </lineage>
</organism>
<sequence length="189" mass="21216">MVNPECIAPLREELQAALPTGQCTTPDVMNQCPKLESFMREILRLHGTILYGSSRLVIKPVHIPSLGRTFPPGSILTLPWYWMSRDQDLYPNPDEFDSHRFYDESSGGCTARVTTSSDKFLGFGYGTSTCPGRFMASRVVQTVFTKILLDFDVTCMPGGQELPFNIFSSAFFMTNTEIEARIRPRAGKM</sequence>
<protein>
    <submittedName>
        <fullName evidence="8">Cytochrome P450</fullName>
    </submittedName>
</protein>
<evidence type="ECO:0000256" key="6">
    <source>
        <dbReference type="ARBA" id="ARBA00023033"/>
    </source>
</evidence>
<dbReference type="InterPro" id="IPR002403">
    <property type="entry name" value="Cyt_P450_E_grp-IV"/>
</dbReference>
<evidence type="ECO:0000256" key="1">
    <source>
        <dbReference type="ARBA" id="ARBA00001971"/>
    </source>
</evidence>
<dbReference type="InterPro" id="IPR036396">
    <property type="entry name" value="Cyt_P450_sf"/>
</dbReference>
<keyword evidence="3 7" id="KW-0479">Metal-binding</keyword>
<dbReference type="GO" id="GO:0005506">
    <property type="term" value="F:iron ion binding"/>
    <property type="evidence" value="ECO:0007669"/>
    <property type="project" value="InterPro"/>
</dbReference>
<dbReference type="AlphaFoldDB" id="A0A2I1DGJ5"/>
<dbReference type="SUPFAM" id="SSF48264">
    <property type="entry name" value="Cytochrome P450"/>
    <property type="match status" value="1"/>
</dbReference>
<dbReference type="Pfam" id="PF00067">
    <property type="entry name" value="p450"/>
    <property type="match status" value="1"/>
</dbReference>
<evidence type="ECO:0000256" key="7">
    <source>
        <dbReference type="PIRSR" id="PIRSR602403-1"/>
    </source>
</evidence>
<dbReference type="GO" id="GO:0004497">
    <property type="term" value="F:monooxygenase activity"/>
    <property type="evidence" value="ECO:0007669"/>
    <property type="project" value="UniProtKB-KW"/>
</dbReference>
<dbReference type="PANTHER" id="PTHR46206">
    <property type="entry name" value="CYTOCHROME P450"/>
    <property type="match status" value="1"/>
</dbReference>
<dbReference type="InterPro" id="IPR001128">
    <property type="entry name" value="Cyt_P450"/>
</dbReference>
<keyword evidence="4" id="KW-0560">Oxidoreductase</keyword>
<evidence type="ECO:0000313" key="9">
    <source>
        <dbReference type="Proteomes" id="UP000234254"/>
    </source>
</evidence>
<name>A0A2I1DGJ5_ASPC2</name>
<dbReference type="GO" id="GO:0019748">
    <property type="term" value="P:secondary metabolic process"/>
    <property type="evidence" value="ECO:0007669"/>
    <property type="project" value="UniProtKB-ARBA"/>
</dbReference>
<dbReference type="Proteomes" id="UP000234254">
    <property type="component" value="Unassembled WGS sequence"/>
</dbReference>
<dbReference type="EMBL" id="MSFM01000001">
    <property type="protein sequence ID" value="PKY08991.1"/>
    <property type="molecule type" value="Genomic_DNA"/>
</dbReference>
<dbReference type="OrthoDB" id="1844152at2759"/>
<dbReference type="PRINTS" id="PR00465">
    <property type="entry name" value="EP450IV"/>
</dbReference>
<dbReference type="VEuPathDB" id="FungiDB:P168DRAFT_324029"/>
<keyword evidence="6" id="KW-0503">Monooxygenase</keyword>
<feature type="binding site" description="axial binding residue" evidence="7">
    <location>
        <position position="130"/>
    </location>
    <ligand>
        <name>heme</name>
        <dbReference type="ChEBI" id="CHEBI:30413"/>
    </ligand>
    <ligandPart>
        <name>Fe</name>
        <dbReference type="ChEBI" id="CHEBI:18248"/>
    </ligandPart>
</feature>
<evidence type="ECO:0000256" key="2">
    <source>
        <dbReference type="ARBA" id="ARBA00010617"/>
    </source>
</evidence>
<evidence type="ECO:0000313" key="8">
    <source>
        <dbReference type="EMBL" id="PKY08991.1"/>
    </source>
</evidence>
<keyword evidence="9" id="KW-1185">Reference proteome</keyword>
<comment type="similarity">
    <text evidence="2">Belongs to the cytochrome P450 family.</text>
</comment>
<evidence type="ECO:0000256" key="5">
    <source>
        <dbReference type="ARBA" id="ARBA00023004"/>
    </source>
</evidence>
<dbReference type="RefSeq" id="XP_024697585.1">
    <property type="nucleotide sequence ID" value="XM_024840773.1"/>
</dbReference>
<dbReference type="Gene3D" id="1.10.630.10">
    <property type="entry name" value="Cytochrome P450"/>
    <property type="match status" value="1"/>
</dbReference>
<proteinExistence type="inferred from homology"/>
<reference evidence="8" key="1">
    <citation type="submission" date="2016-12" db="EMBL/GenBank/DDBJ databases">
        <title>The genomes of Aspergillus section Nigri reveals drivers in fungal speciation.</title>
        <authorList>
            <consortium name="DOE Joint Genome Institute"/>
            <person name="Vesth T.C."/>
            <person name="Nybo J."/>
            <person name="Theobald S."/>
            <person name="Brandl J."/>
            <person name="Frisvad J.C."/>
            <person name="Nielsen K.F."/>
            <person name="Lyhne E.K."/>
            <person name="Kogle M.E."/>
            <person name="Kuo A."/>
            <person name="Riley R."/>
            <person name="Clum A."/>
            <person name="Nolan M."/>
            <person name="Lipzen A."/>
            <person name="Salamov A."/>
            <person name="Henrissat B."/>
            <person name="Wiebenga A."/>
            <person name="De vries R.P."/>
            <person name="Grigoriev I.V."/>
            <person name="Mortensen U.H."/>
            <person name="Andersen M.R."/>
            <person name="Baker S.E."/>
        </authorList>
    </citation>
    <scope>NUCLEOTIDE SEQUENCE</scope>
    <source>
        <strain evidence="8">IBT 28561</strain>
    </source>
</reference>
<dbReference type="GO" id="GO:0020037">
    <property type="term" value="F:heme binding"/>
    <property type="evidence" value="ECO:0007669"/>
    <property type="project" value="InterPro"/>
</dbReference>
<accession>A0A2I1DGJ5</accession>